<proteinExistence type="predicted"/>
<dbReference type="Pfam" id="PF19570">
    <property type="entry name" value="DUF6088"/>
    <property type="match status" value="1"/>
</dbReference>
<dbReference type="Proteomes" id="UP001595758">
    <property type="component" value="Unassembled WGS sequence"/>
</dbReference>
<name>A0ABV8CFQ0_9GAMM</name>
<keyword evidence="2" id="KW-1185">Reference proteome</keyword>
<evidence type="ECO:0000313" key="1">
    <source>
        <dbReference type="EMBL" id="MFC3909145.1"/>
    </source>
</evidence>
<reference evidence="2" key="1">
    <citation type="journal article" date="2019" name="Int. J. Syst. Evol. Microbiol.">
        <title>The Global Catalogue of Microorganisms (GCM) 10K type strain sequencing project: providing services to taxonomists for standard genome sequencing and annotation.</title>
        <authorList>
            <consortium name="The Broad Institute Genomics Platform"/>
            <consortium name="The Broad Institute Genome Sequencing Center for Infectious Disease"/>
            <person name="Wu L."/>
            <person name="Ma J."/>
        </authorList>
    </citation>
    <scope>NUCLEOTIDE SEQUENCE [LARGE SCALE GENOMIC DNA]</scope>
    <source>
        <strain evidence="2">CCUG 59858</strain>
    </source>
</reference>
<gene>
    <name evidence="1" type="ORF">ACFORL_08660</name>
</gene>
<dbReference type="RefSeq" id="WP_382343086.1">
    <property type="nucleotide sequence ID" value="NZ_JBHSAB010000020.1"/>
</dbReference>
<accession>A0ABV8CFQ0</accession>
<protein>
    <submittedName>
        <fullName evidence="1">DUF6088 family protein</fullName>
    </submittedName>
</protein>
<dbReference type="InterPro" id="IPR045738">
    <property type="entry name" value="DUF6088"/>
</dbReference>
<comment type="caution">
    <text evidence="1">The sequence shown here is derived from an EMBL/GenBank/DDBJ whole genome shotgun (WGS) entry which is preliminary data.</text>
</comment>
<sequence length="218" mass="25300">MRTTVSIEKFIKKIPRGRIFFVGSIYKKYPTKLVQRVLLRLAKSNDVGTISRGIYFRPEKNRLLPGRPIPPSTDKIIEAVSKKTGETITVHPAVALNQLGLSTQIPVHAIYYTTGRSRYIKINGENRIKLVHVSPRKIVMPNTVTCHVVNALWYEGKGYLKPRVVKKLHARLKDEYFNEVLMHLDKMPAWMQKVFIRYQNMQPDDPELQEDPNEYWQG</sequence>
<evidence type="ECO:0000313" key="2">
    <source>
        <dbReference type="Proteomes" id="UP001595758"/>
    </source>
</evidence>
<organism evidence="1 2">
    <name type="scientific">Legionella dresdenensis</name>
    <dbReference type="NCBI Taxonomy" id="450200"/>
    <lineage>
        <taxon>Bacteria</taxon>
        <taxon>Pseudomonadati</taxon>
        <taxon>Pseudomonadota</taxon>
        <taxon>Gammaproteobacteria</taxon>
        <taxon>Legionellales</taxon>
        <taxon>Legionellaceae</taxon>
        <taxon>Legionella</taxon>
    </lineage>
</organism>
<dbReference type="EMBL" id="JBHSAB010000020">
    <property type="protein sequence ID" value="MFC3909145.1"/>
    <property type="molecule type" value="Genomic_DNA"/>
</dbReference>